<feature type="region of interest" description="Disordered" evidence="1">
    <location>
        <begin position="212"/>
        <end position="246"/>
    </location>
</feature>
<dbReference type="Gramene" id="EFJ14521">
    <property type="protein sequence ID" value="EFJ14521"/>
    <property type="gene ID" value="SELMODRAFT_445877"/>
</dbReference>
<dbReference type="EMBL" id="GL377627">
    <property type="protein sequence ID" value="EFJ14521.1"/>
    <property type="molecule type" value="Genomic_DNA"/>
</dbReference>
<evidence type="ECO:0000256" key="1">
    <source>
        <dbReference type="SAM" id="MobiDB-lite"/>
    </source>
</evidence>
<evidence type="ECO:0000313" key="2">
    <source>
        <dbReference type="EMBL" id="EFJ14521.1"/>
    </source>
</evidence>
<dbReference type="InParanoid" id="D8SM12"/>
<name>D8SM12_SELML</name>
<organism evidence="3">
    <name type="scientific">Selaginella moellendorffii</name>
    <name type="common">Spikemoss</name>
    <dbReference type="NCBI Taxonomy" id="88036"/>
    <lineage>
        <taxon>Eukaryota</taxon>
        <taxon>Viridiplantae</taxon>
        <taxon>Streptophyta</taxon>
        <taxon>Embryophyta</taxon>
        <taxon>Tracheophyta</taxon>
        <taxon>Lycopodiopsida</taxon>
        <taxon>Selaginellales</taxon>
        <taxon>Selaginellaceae</taxon>
        <taxon>Selaginella</taxon>
    </lineage>
</organism>
<dbReference type="AlphaFoldDB" id="D8SM12"/>
<reference evidence="2 3" key="1">
    <citation type="journal article" date="2011" name="Science">
        <title>The Selaginella genome identifies genetic changes associated with the evolution of vascular plants.</title>
        <authorList>
            <person name="Banks J.A."/>
            <person name="Nishiyama T."/>
            <person name="Hasebe M."/>
            <person name="Bowman J.L."/>
            <person name="Gribskov M."/>
            <person name="dePamphilis C."/>
            <person name="Albert V.A."/>
            <person name="Aono N."/>
            <person name="Aoyama T."/>
            <person name="Ambrose B.A."/>
            <person name="Ashton N.W."/>
            <person name="Axtell M.J."/>
            <person name="Barker E."/>
            <person name="Barker M.S."/>
            <person name="Bennetzen J.L."/>
            <person name="Bonawitz N.D."/>
            <person name="Chapple C."/>
            <person name="Cheng C."/>
            <person name="Correa L.G."/>
            <person name="Dacre M."/>
            <person name="DeBarry J."/>
            <person name="Dreyer I."/>
            <person name="Elias M."/>
            <person name="Engstrom E.M."/>
            <person name="Estelle M."/>
            <person name="Feng L."/>
            <person name="Finet C."/>
            <person name="Floyd S.K."/>
            <person name="Frommer W.B."/>
            <person name="Fujita T."/>
            <person name="Gramzow L."/>
            <person name="Gutensohn M."/>
            <person name="Harholt J."/>
            <person name="Hattori M."/>
            <person name="Heyl A."/>
            <person name="Hirai T."/>
            <person name="Hiwatashi Y."/>
            <person name="Ishikawa M."/>
            <person name="Iwata M."/>
            <person name="Karol K.G."/>
            <person name="Koehler B."/>
            <person name="Kolukisaoglu U."/>
            <person name="Kubo M."/>
            <person name="Kurata T."/>
            <person name="Lalonde S."/>
            <person name="Li K."/>
            <person name="Li Y."/>
            <person name="Litt A."/>
            <person name="Lyons E."/>
            <person name="Manning G."/>
            <person name="Maruyama T."/>
            <person name="Michael T.P."/>
            <person name="Mikami K."/>
            <person name="Miyazaki S."/>
            <person name="Morinaga S."/>
            <person name="Murata T."/>
            <person name="Mueller-Roeber B."/>
            <person name="Nelson D.R."/>
            <person name="Obara M."/>
            <person name="Oguri Y."/>
            <person name="Olmstead R.G."/>
            <person name="Onodera N."/>
            <person name="Petersen B.L."/>
            <person name="Pils B."/>
            <person name="Prigge M."/>
            <person name="Rensing S.A."/>
            <person name="Riano-Pachon D.M."/>
            <person name="Roberts A.W."/>
            <person name="Sato Y."/>
            <person name="Scheller H.V."/>
            <person name="Schulz B."/>
            <person name="Schulz C."/>
            <person name="Shakirov E.V."/>
            <person name="Shibagaki N."/>
            <person name="Shinohara N."/>
            <person name="Shippen D.E."/>
            <person name="Soerensen I."/>
            <person name="Sotooka R."/>
            <person name="Sugimoto N."/>
            <person name="Sugita M."/>
            <person name="Sumikawa N."/>
            <person name="Tanurdzic M."/>
            <person name="Theissen G."/>
            <person name="Ulvskov P."/>
            <person name="Wakazuki S."/>
            <person name="Weng J.K."/>
            <person name="Willats W.W."/>
            <person name="Wipf D."/>
            <person name="Wolf P.G."/>
            <person name="Yang L."/>
            <person name="Zimmer A.D."/>
            <person name="Zhu Q."/>
            <person name="Mitros T."/>
            <person name="Hellsten U."/>
            <person name="Loque D."/>
            <person name="Otillar R."/>
            <person name="Salamov A."/>
            <person name="Schmutz J."/>
            <person name="Shapiro H."/>
            <person name="Lindquist E."/>
            <person name="Lucas S."/>
            <person name="Rokhsar D."/>
            <person name="Grigoriev I.V."/>
        </authorList>
    </citation>
    <scope>NUCLEOTIDE SEQUENCE [LARGE SCALE GENOMIC DNA]</scope>
</reference>
<evidence type="ECO:0000313" key="3">
    <source>
        <dbReference type="Proteomes" id="UP000001514"/>
    </source>
</evidence>
<feature type="compositionally biased region" description="Acidic residues" evidence="1">
    <location>
        <begin position="234"/>
        <end position="246"/>
    </location>
</feature>
<protein>
    <submittedName>
        <fullName evidence="2">Uncharacterized protein</fullName>
    </submittedName>
</protein>
<proteinExistence type="predicted"/>
<keyword evidence="3" id="KW-1185">Reference proteome</keyword>
<dbReference type="KEGG" id="smo:SELMODRAFT_445877"/>
<dbReference type="HOGENOM" id="CLU_1130679_0_0_1"/>
<gene>
    <name evidence="2" type="ORF">SELMODRAFT_445877</name>
</gene>
<dbReference type="Proteomes" id="UP000001514">
    <property type="component" value="Unassembled WGS sequence"/>
</dbReference>
<sequence length="246" mass="27200">MEVLSDESVVERVLGSPELLCCSDFRSVREVLVGMYGVKESLFSEIAPLDESPPDRARTEIAQRLASILTRAPSPMAPEIMQLLSMLEELDPELVEVDRRWLRLVADVNRRYSCFVGVGVEPNGPMGIQRGLWGQRIVTYYMDIPELGLLDYKATYTCDQFKNPLSYSGTRDIFLVSAAEGLVNRPPALLGPFVTRGDRAAADAFAAAAEAEVEERPAGAEAEVDVEERPGGAEAEEERVEMEMEL</sequence>
<accession>D8SM12</accession>